<comment type="subcellular location">
    <subcellularLocation>
        <location evidence="4">Cytoplasm</location>
        <location evidence="4">Cytosol</location>
    </subcellularLocation>
    <subcellularLocation>
        <location evidence="4">Periplasm</location>
    </subcellularLocation>
    <text evidence="4">The active form is cytosolic, while the periplasmic form is rapidly degraded, mainly by the tail-specific protease.</text>
</comment>
<accession>A0ABY7HLD1</accession>
<evidence type="ECO:0000313" key="6">
    <source>
        <dbReference type="Proteomes" id="UP001164712"/>
    </source>
</evidence>
<dbReference type="Proteomes" id="UP001164712">
    <property type="component" value="Chromosome"/>
</dbReference>
<comment type="function">
    <text evidence="4">Regulates secA expression by translational coupling of the secM secA operon. Translational pausing at a specific Pro residue 5 residues before the end of the protein may allow disruption of a mRNA repressor helix that normally suppresses secA translation initiation.</text>
</comment>
<dbReference type="PIRSF" id="PIRSF004572">
    <property type="entry name" value="SecM"/>
    <property type="match status" value="1"/>
</dbReference>
<comment type="similarity">
    <text evidence="4">Belongs to the SecM family.</text>
</comment>
<dbReference type="RefSeq" id="WP_045048497.1">
    <property type="nucleotide sequence ID" value="NZ_CP114058.1"/>
</dbReference>
<keyword evidence="3 4" id="KW-0574">Periplasm</keyword>
<dbReference type="InterPro" id="IPR009502">
    <property type="entry name" value="SecM"/>
</dbReference>
<dbReference type="Pfam" id="PF06558">
    <property type="entry name" value="SecM"/>
    <property type="match status" value="1"/>
</dbReference>
<keyword evidence="2" id="KW-0732">Signal</keyword>
<name>A0ABY7HLD1_9GAMM</name>
<keyword evidence="6" id="KW-1185">Reference proteome</keyword>
<keyword evidence="1 4" id="KW-0963">Cytoplasm</keyword>
<evidence type="ECO:0000313" key="5">
    <source>
        <dbReference type="EMBL" id="WAT00163.1"/>
    </source>
</evidence>
<dbReference type="HAMAP" id="MF_01332">
    <property type="entry name" value="SecM"/>
    <property type="match status" value="1"/>
</dbReference>
<evidence type="ECO:0000256" key="1">
    <source>
        <dbReference type="ARBA" id="ARBA00022490"/>
    </source>
</evidence>
<evidence type="ECO:0000256" key="3">
    <source>
        <dbReference type="ARBA" id="ARBA00022764"/>
    </source>
</evidence>
<dbReference type="EMBL" id="CP114058">
    <property type="protein sequence ID" value="WAT00163.1"/>
    <property type="molecule type" value="Genomic_DNA"/>
</dbReference>
<organism evidence="5 6">
    <name type="scientific">Rouxiella chamberiensis</name>
    <dbReference type="NCBI Taxonomy" id="1513468"/>
    <lineage>
        <taxon>Bacteria</taxon>
        <taxon>Pseudomonadati</taxon>
        <taxon>Pseudomonadota</taxon>
        <taxon>Gammaproteobacteria</taxon>
        <taxon>Enterobacterales</taxon>
        <taxon>Yersiniaceae</taxon>
        <taxon>Rouxiella</taxon>
    </lineage>
</organism>
<evidence type="ECO:0000256" key="4">
    <source>
        <dbReference type="HAMAP-Rule" id="MF_01332"/>
    </source>
</evidence>
<reference evidence="5" key="1">
    <citation type="submission" date="2022-12" db="EMBL/GenBank/DDBJ databases">
        <title>Complete genome sequence of an Australian strain of Rouxiella badensis DAR84756 and resolution of the R. badensis DSM100043 and R. chamberiensis DSM28324 genomes.</title>
        <authorList>
            <person name="Paul S."/>
            <person name="Anderson P.J."/>
            <person name="Maynard G."/>
            <person name="Dyall-Smith M."/>
            <person name="Kudinha T."/>
        </authorList>
    </citation>
    <scope>NUCLEOTIDE SEQUENCE</scope>
    <source>
        <strain evidence="5">DSM 28324</strain>
    </source>
</reference>
<dbReference type="NCBIfam" id="NF002799">
    <property type="entry name" value="PRK02943.1-1"/>
    <property type="match status" value="1"/>
</dbReference>
<sequence>MIGILNRWRQFGRRYFWPHLLLGMVAASFGVSTNLSQTELASVTNTSSSLNRLNIGSRGLTNLVWLQAHRRASFGVDYWQQHALRTVIRHLSFALSPQVVTYSVASHNNALAEVEPLHVQQLALLVTLNSLLTHETRSPVTVRDPKQLRLAASDKHQPKLWLANTLGIRAGPALNPSMFSL</sequence>
<gene>
    <name evidence="4 5" type="primary">secM</name>
    <name evidence="5" type="ORF">O1V66_14355</name>
</gene>
<proteinExistence type="inferred from homology"/>
<evidence type="ECO:0000256" key="2">
    <source>
        <dbReference type="ARBA" id="ARBA00022729"/>
    </source>
</evidence>
<protein>
    <recommendedName>
        <fullName evidence="4">Secretion monitor</fullName>
    </recommendedName>
</protein>